<reference evidence="2 3" key="1">
    <citation type="journal article" date="2018" name="Nat. Ecol. Evol.">
        <title>Shark genomes provide insights into elasmobranch evolution and the origin of vertebrates.</title>
        <authorList>
            <person name="Hara Y"/>
            <person name="Yamaguchi K"/>
            <person name="Onimaru K"/>
            <person name="Kadota M"/>
            <person name="Koyanagi M"/>
            <person name="Keeley SD"/>
            <person name="Tatsumi K"/>
            <person name="Tanaka K"/>
            <person name="Motone F"/>
            <person name="Kageyama Y"/>
            <person name="Nozu R"/>
            <person name="Adachi N"/>
            <person name="Nishimura O"/>
            <person name="Nakagawa R"/>
            <person name="Tanegashima C"/>
            <person name="Kiyatake I"/>
            <person name="Matsumoto R"/>
            <person name="Murakumo K"/>
            <person name="Nishida K"/>
            <person name="Terakita A"/>
            <person name="Kuratani S"/>
            <person name="Sato K"/>
            <person name="Hyodo S Kuraku.S."/>
        </authorList>
    </citation>
    <scope>NUCLEOTIDE SEQUENCE [LARGE SCALE GENOMIC DNA]</scope>
</reference>
<dbReference type="AlphaFoldDB" id="A0A401RW27"/>
<keyword evidence="3" id="KW-1185">Reference proteome</keyword>
<evidence type="ECO:0000313" key="3">
    <source>
        <dbReference type="Proteomes" id="UP000287033"/>
    </source>
</evidence>
<feature type="compositionally biased region" description="Basic residues" evidence="1">
    <location>
        <begin position="1"/>
        <end position="11"/>
    </location>
</feature>
<organism evidence="2 3">
    <name type="scientific">Chiloscyllium punctatum</name>
    <name type="common">Brownbanded bambooshark</name>
    <name type="synonym">Hemiscyllium punctatum</name>
    <dbReference type="NCBI Taxonomy" id="137246"/>
    <lineage>
        <taxon>Eukaryota</taxon>
        <taxon>Metazoa</taxon>
        <taxon>Chordata</taxon>
        <taxon>Craniata</taxon>
        <taxon>Vertebrata</taxon>
        <taxon>Chondrichthyes</taxon>
        <taxon>Elasmobranchii</taxon>
        <taxon>Galeomorphii</taxon>
        <taxon>Galeoidea</taxon>
        <taxon>Orectolobiformes</taxon>
        <taxon>Hemiscylliidae</taxon>
        <taxon>Chiloscyllium</taxon>
    </lineage>
</organism>
<feature type="compositionally biased region" description="Basic and acidic residues" evidence="1">
    <location>
        <begin position="54"/>
        <end position="69"/>
    </location>
</feature>
<dbReference type="EMBL" id="BEZZ01000009">
    <property type="protein sequence ID" value="GCC22338.1"/>
    <property type="molecule type" value="Genomic_DNA"/>
</dbReference>
<comment type="caution">
    <text evidence="2">The sequence shown here is derived from an EMBL/GenBank/DDBJ whole genome shotgun (WGS) entry which is preliminary data.</text>
</comment>
<sequence length="105" mass="11137">MATISRLRRHSNGGSQRQTAGGSDQAEKTGKGKGAVEGVCDQGAAGSSGLFDGWDAKRDGGKCSGEGEHSVGCTPRSARARERRYGGRRWETNINAARKQESEQI</sequence>
<evidence type="ECO:0000256" key="1">
    <source>
        <dbReference type="SAM" id="MobiDB-lite"/>
    </source>
</evidence>
<evidence type="ECO:0000313" key="2">
    <source>
        <dbReference type="EMBL" id="GCC22338.1"/>
    </source>
</evidence>
<dbReference type="Proteomes" id="UP000287033">
    <property type="component" value="Unassembled WGS sequence"/>
</dbReference>
<feature type="compositionally biased region" description="Polar residues" evidence="1">
    <location>
        <begin position="12"/>
        <end position="22"/>
    </location>
</feature>
<name>A0A401RW27_CHIPU</name>
<protein>
    <submittedName>
        <fullName evidence="2">Uncharacterized protein</fullName>
    </submittedName>
</protein>
<gene>
    <name evidence="2" type="ORF">chiPu_0000726</name>
</gene>
<feature type="region of interest" description="Disordered" evidence="1">
    <location>
        <begin position="1"/>
        <end position="85"/>
    </location>
</feature>
<accession>A0A401RW27</accession>
<proteinExistence type="predicted"/>